<keyword evidence="1" id="KW-0812">Transmembrane</keyword>
<dbReference type="RefSeq" id="WP_172435770.1">
    <property type="nucleotide sequence ID" value="NZ_JBJNUX010000018.1"/>
</dbReference>
<comment type="caution">
    <text evidence="2">The sequence shown here is derived from an EMBL/GenBank/DDBJ whole genome shotgun (WGS) entry which is preliminary data.</text>
</comment>
<accession>A0ABW8WAU4</accession>
<keyword evidence="3" id="KW-1185">Reference proteome</keyword>
<keyword evidence="1" id="KW-0472">Membrane</keyword>
<evidence type="ECO:0008006" key="4">
    <source>
        <dbReference type="Google" id="ProtNLM"/>
    </source>
</evidence>
<gene>
    <name evidence="2" type="ORF">ACJ8NA_25765</name>
</gene>
<name>A0ABW8WAU4_9PSED</name>
<sequence>MASTTKSIALITKRSTHLYKQLAQLSLMFVALLMMLALSGVLAMALTL</sequence>
<evidence type="ECO:0000256" key="1">
    <source>
        <dbReference type="SAM" id="Phobius"/>
    </source>
</evidence>
<protein>
    <recommendedName>
        <fullName evidence="4">Methyl-accepting chemotaxis protein</fullName>
    </recommendedName>
</protein>
<keyword evidence="1" id="KW-1133">Transmembrane helix</keyword>
<feature type="transmembrane region" description="Helical" evidence="1">
    <location>
        <begin position="22"/>
        <end position="46"/>
    </location>
</feature>
<reference evidence="2 3" key="1">
    <citation type="submission" date="2024-12" db="EMBL/GenBank/DDBJ databases">
        <title>Pseudomonas species isolated from Lotus nodules promote plant growth.</title>
        <authorList>
            <person name="Yu Y.-H."/>
            <person name="Kurtenbach J."/>
            <person name="Crosbie D."/>
            <person name="Brachmann A."/>
            <person name="Marin M."/>
        </authorList>
    </citation>
    <scope>NUCLEOTIDE SEQUENCE [LARGE SCALE GENOMIC DNA]</scope>
    <source>
        <strain evidence="2 3">PLb11B</strain>
    </source>
</reference>
<dbReference type="EMBL" id="JBJNUY010000013">
    <property type="protein sequence ID" value="MFL9002034.1"/>
    <property type="molecule type" value="Genomic_DNA"/>
</dbReference>
<evidence type="ECO:0000313" key="2">
    <source>
        <dbReference type="EMBL" id="MFL9002034.1"/>
    </source>
</evidence>
<proteinExistence type="predicted"/>
<organism evidence="2 3">
    <name type="scientific">Pseudomonas azerbaijanorientalis</name>
    <dbReference type="NCBI Taxonomy" id="2842350"/>
    <lineage>
        <taxon>Bacteria</taxon>
        <taxon>Pseudomonadati</taxon>
        <taxon>Pseudomonadota</taxon>
        <taxon>Gammaproteobacteria</taxon>
        <taxon>Pseudomonadales</taxon>
        <taxon>Pseudomonadaceae</taxon>
        <taxon>Pseudomonas</taxon>
    </lineage>
</organism>
<evidence type="ECO:0000313" key="3">
    <source>
        <dbReference type="Proteomes" id="UP001628646"/>
    </source>
</evidence>
<dbReference type="Proteomes" id="UP001628646">
    <property type="component" value="Unassembled WGS sequence"/>
</dbReference>